<dbReference type="RefSeq" id="XP_041438085.1">
    <property type="nucleotide sequence ID" value="XM_041582151.1"/>
</dbReference>
<dbReference type="Proteomes" id="UP000186698">
    <property type="component" value="Chromosome 2L"/>
</dbReference>
<dbReference type="GO" id="GO:0016020">
    <property type="term" value="C:membrane"/>
    <property type="evidence" value="ECO:0007669"/>
    <property type="project" value="UniProtKB-SubCell"/>
</dbReference>
<keyword evidence="3 5" id="KW-1133">Transmembrane helix</keyword>
<organism evidence="6 7">
    <name type="scientific">Xenopus laevis</name>
    <name type="common">African clawed frog</name>
    <dbReference type="NCBI Taxonomy" id="8355"/>
    <lineage>
        <taxon>Eukaryota</taxon>
        <taxon>Metazoa</taxon>
        <taxon>Chordata</taxon>
        <taxon>Craniata</taxon>
        <taxon>Vertebrata</taxon>
        <taxon>Euteleostomi</taxon>
        <taxon>Amphibia</taxon>
        <taxon>Batrachia</taxon>
        <taxon>Anura</taxon>
        <taxon>Pipoidea</taxon>
        <taxon>Pipidae</taxon>
        <taxon>Xenopodinae</taxon>
        <taxon>Xenopus</taxon>
        <taxon>Xenopus</taxon>
    </lineage>
</organism>
<dbReference type="Pfam" id="PF10639">
    <property type="entry name" value="TMEM234"/>
    <property type="match status" value="1"/>
</dbReference>
<comment type="subcellular location">
    <subcellularLocation>
        <location evidence="1">Membrane</location>
        <topology evidence="1">Multi-pass membrane protein</topology>
    </subcellularLocation>
</comment>
<feature type="transmembrane region" description="Helical" evidence="5">
    <location>
        <begin position="109"/>
        <end position="129"/>
    </location>
</feature>
<accession>A0A8J1MAI8</accession>
<dbReference type="PANTHER" id="PTHR28668">
    <property type="entry name" value="TRANSMEMBRANE PROTEIN 234"/>
    <property type="match status" value="1"/>
</dbReference>
<evidence type="ECO:0000256" key="1">
    <source>
        <dbReference type="ARBA" id="ARBA00004141"/>
    </source>
</evidence>
<gene>
    <name evidence="7" type="primary">tmem234.L</name>
</gene>
<evidence type="ECO:0000256" key="4">
    <source>
        <dbReference type="ARBA" id="ARBA00023136"/>
    </source>
</evidence>
<dbReference type="InterPro" id="IPR018908">
    <property type="entry name" value="TMEM234"/>
</dbReference>
<dbReference type="PANTHER" id="PTHR28668:SF1">
    <property type="entry name" value="TRANSMEMBRANE PROTEIN 234"/>
    <property type="match status" value="1"/>
</dbReference>
<reference evidence="7" key="1">
    <citation type="submission" date="2025-08" db="UniProtKB">
        <authorList>
            <consortium name="RefSeq"/>
        </authorList>
    </citation>
    <scope>IDENTIFICATION</scope>
    <source>
        <strain evidence="7">J_2021</strain>
        <tissue evidence="7">Erythrocytes</tissue>
    </source>
</reference>
<name>A0A8J1MAI8_XENLA</name>
<evidence type="ECO:0000313" key="7">
    <source>
        <dbReference type="RefSeq" id="XP_041438085.1"/>
    </source>
</evidence>
<proteinExistence type="predicted"/>
<evidence type="ECO:0000256" key="2">
    <source>
        <dbReference type="ARBA" id="ARBA00022692"/>
    </source>
</evidence>
<evidence type="ECO:0000256" key="5">
    <source>
        <dbReference type="SAM" id="Phobius"/>
    </source>
</evidence>
<dbReference type="AlphaFoldDB" id="A0A8J1MAI8"/>
<feature type="transmembrane region" description="Helical" evidence="5">
    <location>
        <begin position="138"/>
        <end position="157"/>
    </location>
</feature>
<dbReference type="CTD" id="108708246"/>
<keyword evidence="6" id="KW-1185">Reference proteome</keyword>
<keyword evidence="2 5" id="KW-0812">Transmembrane</keyword>
<evidence type="ECO:0000256" key="3">
    <source>
        <dbReference type="ARBA" id="ARBA00022989"/>
    </source>
</evidence>
<keyword evidence="4 5" id="KW-0472">Membrane</keyword>
<dbReference type="GeneID" id="108708246"/>
<protein>
    <submittedName>
        <fullName evidence="7">Transmembrane protein 234 isoform X1</fullName>
    </submittedName>
</protein>
<evidence type="ECO:0000313" key="6">
    <source>
        <dbReference type="Proteomes" id="UP000186698"/>
    </source>
</evidence>
<sequence length="159" mass="17730">MKLFKSNRTILFNHLIHSSRTHETFALMSLHTEEMFSLLLVSLLWGVTNPFLRKGAEGMESVREEKTLKQLLSEARFLIFNYRYVIPFLLNQSGSLVFYLTLASAELSLAVPFCNSLALVFTFITGMIIGEDIGGKRAVLGMFLTTLGIALCVASSVSD</sequence>
<dbReference type="OrthoDB" id="43458at2759"/>